<keyword evidence="5 11" id="KW-0808">Transferase</keyword>
<evidence type="ECO:0000256" key="1">
    <source>
        <dbReference type="ARBA" id="ARBA00001946"/>
    </source>
</evidence>
<dbReference type="InterPro" id="IPR024932">
    <property type="entry name" value="ApbE"/>
</dbReference>
<dbReference type="InterPro" id="IPR003374">
    <property type="entry name" value="ApbE-like_sf"/>
</dbReference>
<dbReference type="PIRSF" id="PIRSF006268">
    <property type="entry name" value="ApbE"/>
    <property type="match status" value="1"/>
</dbReference>
<evidence type="ECO:0000256" key="4">
    <source>
        <dbReference type="ARBA" id="ARBA00022630"/>
    </source>
</evidence>
<evidence type="ECO:0000256" key="7">
    <source>
        <dbReference type="ARBA" id="ARBA00022827"/>
    </source>
</evidence>
<keyword evidence="7 11" id="KW-0274">FAD</keyword>
<evidence type="ECO:0000256" key="8">
    <source>
        <dbReference type="ARBA" id="ARBA00022842"/>
    </source>
</evidence>
<evidence type="ECO:0000313" key="13">
    <source>
        <dbReference type="Proteomes" id="UP001484239"/>
    </source>
</evidence>
<evidence type="ECO:0000256" key="10">
    <source>
        <dbReference type="ARBA" id="ARBA00048540"/>
    </source>
</evidence>
<dbReference type="Pfam" id="PF02424">
    <property type="entry name" value="ApbE"/>
    <property type="match status" value="1"/>
</dbReference>
<comment type="catalytic activity">
    <reaction evidence="10 11">
        <text>L-threonyl-[protein] + FAD = FMN-L-threonyl-[protein] + AMP + H(+)</text>
        <dbReference type="Rhea" id="RHEA:36847"/>
        <dbReference type="Rhea" id="RHEA-COMP:11060"/>
        <dbReference type="Rhea" id="RHEA-COMP:11061"/>
        <dbReference type="ChEBI" id="CHEBI:15378"/>
        <dbReference type="ChEBI" id="CHEBI:30013"/>
        <dbReference type="ChEBI" id="CHEBI:57692"/>
        <dbReference type="ChEBI" id="CHEBI:74257"/>
        <dbReference type="ChEBI" id="CHEBI:456215"/>
        <dbReference type="EC" id="2.7.1.180"/>
    </reaction>
</comment>
<evidence type="ECO:0000256" key="3">
    <source>
        <dbReference type="ARBA" id="ARBA00016337"/>
    </source>
</evidence>
<name>A0ABU9E8E5_9BACT</name>
<evidence type="ECO:0000256" key="9">
    <source>
        <dbReference type="ARBA" id="ARBA00031306"/>
    </source>
</evidence>
<dbReference type="Gene3D" id="3.10.520.10">
    <property type="entry name" value="ApbE-like domains"/>
    <property type="match status" value="1"/>
</dbReference>
<comment type="cofactor">
    <cofactor evidence="1">
        <name>Mg(2+)</name>
        <dbReference type="ChEBI" id="CHEBI:18420"/>
    </cofactor>
</comment>
<keyword evidence="13" id="KW-1185">Reference proteome</keyword>
<dbReference type="EC" id="2.7.1.180" evidence="2 11"/>
<gene>
    <name evidence="12" type="ORF">WI372_08445</name>
</gene>
<accession>A0ABU9E8E5</accession>
<dbReference type="PANTHER" id="PTHR30040">
    <property type="entry name" value="THIAMINE BIOSYNTHESIS LIPOPROTEIN APBE"/>
    <property type="match status" value="1"/>
</dbReference>
<sequence length="358" mass="37960">MMAPRPLSRRAKVLLPVGLLLLVALSIHRFFIAEPPASAVEIRGGTMGTTYTVRLDVPSLDGEARDRASSAVASVLDEVNRLMSTYDSTSELSRFNRNPGTEPAALSAPTLEVLQAALEVARRSGGALDVTLAPLIDAWGFGASDAPPAAPDSTTMARLLRGVGYEKLVLDPEAGTVTRTHPDVTLDFSSVAKGYATERVADTLAALGYERVLVEVGGELRAGAPKADGSPWRVALEEPDASGRVLHRVIEVVDEGVATSGDYRNVLELDGVLHTHLLDPRTGRPARHRGASVSVVHPSATMADAWATALAVLGVEEGLLVADREGLAALFITRDDDRFVARASEAFRERFGASDPEG</sequence>
<comment type="similarity">
    <text evidence="11">Belongs to the ApbE family.</text>
</comment>
<protein>
    <recommendedName>
        <fullName evidence="3 11">FAD:protein FMN transferase</fullName>
        <ecNumber evidence="2 11">2.7.1.180</ecNumber>
    </recommendedName>
    <alternativeName>
        <fullName evidence="9 11">Flavin transferase</fullName>
    </alternativeName>
</protein>
<proteinExistence type="inferred from homology"/>
<dbReference type="RefSeq" id="WP_405276965.1">
    <property type="nucleotide sequence ID" value="NZ_JBBHLI010000004.1"/>
</dbReference>
<evidence type="ECO:0000256" key="2">
    <source>
        <dbReference type="ARBA" id="ARBA00011955"/>
    </source>
</evidence>
<dbReference type="GO" id="GO:0016740">
    <property type="term" value="F:transferase activity"/>
    <property type="evidence" value="ECO:0007669"/>
    <property type="project" value="UniProtKB-KW"/>
</dbReference>
<evidence type="ECO:0000256" key="6">
    <source>
        <dbReference type="ARBA" id="ARBA00022723"/>
    </source>
</evidence>
<dbReference type="PANTHER" id="PTHR30040:SF2">
    <property type="entry name" value="FAD:PROTEIN FMN TRANSFERASE"/>
    <property type="match status" value="1"/>
</dbReference>
<reference evidence="12 13" key="1">
    <citation type="submission" date="2024-02" db="EMBL/GenBank/DDBJ databases">
        <title>A novel Gemmatimonadota bacterium.</title>
        <authorList>
            <person name="Du Z.-J."/>
            <person name="Ye Y.-Q."/>
        </authorList>
    </citation>
    <scope>NUCLEOTIDE SEQUENCE [LARGE SCALE GENOMIC DNA]</scope>
    <source>
        <strain evidence="12 13">DH-20</strain>
    </source>
</reference>
<evidence type="ECO:0000256" key="5">
    <source>
        <dbReference type="ARBA" id="ARBA00022679"/>
    </source>
</evidence>
<keyword evidence="6 11" id="KW-0479">Metal-binding</keyword>
<dbReference type="Proteomes" id="UP001484239">
    <property type="component" value="Unassembled WGS sequence"/>
</dbReference>
<keyword evidence="4 11" id="KW-0285">Flavoprotein</keyword>
<evidence type="ECO:0000313" key="12">
    <source>
        <dbReference type="EMBL" id="MEK9501003.1"/>
    </source>
</evidence>
<dbReference type="EMBL" id="JBBHLI010000004">
    <property type="protein sequence ID" value="MEK9501003.1"/>
    <property type="molecule type" value="Genomic_DNA"/>
</dbReference>
<dbReference type="SUPFAM" id="SSF143631">
    <property type="entry name" value="ApbE-like"/>
    <property type="match status" value="1"/>
</dbReference>
<keyword evidence="8 11" id="KW-0460">Magnesium</keyword>
<evidence type="ECO:0000256" key="11">
    <source>
        <dbReference type="PIRNR" id="PIRNR006268"/>
    </source>
</evidence>
<organism evidence="12 13">
    <name type="scientific">Gaopeijia maritima</name>
    <dbReference type="NCBI Taxonomy" id="3119007"/>
    <lineage>
        <taxon>Bacteria</taxon>
        <taxon>Pseudomonadati</taxon>
        <taxon>Gemmatimonadota</taxon>
        <taxon>Longimicrobiia</taxon>
        <taxon>Gaopeijiales</taxon>
        <taxon>Gaopeijiaceae</taxon>
        <taxon>Gaopeijia</taxon>
    </lineage>
</organism>
<comment type="caution">
    <text evidence="12">The sequence shown here is derived from an EMBL/GenBank/DDBJ whole genome shotgun (WGS) entry which is preliminary data.</text>
</comment>